<dbReference type="NCBIfam" id="TIGR03570">
    <property type="entry name" value="NeuD_NnaD"/>
    <property type="match status" value="1"/>
</dbReference>
<evidence type="ECO:0000313" key="4">
    <source>
        <dbReference type="EMBL" id="MDA3733174.1"/>
    </source>
</evidence>
<dbReference type="Gene3D" id="2.160.10.10">
    <property type="entry name" value="Hexapeptide repeat proteins"/>
    <property type="match status" value="1"/>
</dbReference>
<dbReference type="Pfam" id="PF17836">
    <property type="entry name" value="PglD_N"/>
    <property type="match status" value="1"/>
</dbReference>
<evidence type="ECO:0000259" key="3">
    <source>
        <dbReference type="Pfam" id="PF17836"/>
    </source>
</evidence>
<sequence length="207" mass="21938">MKKLLILGAGGQGKVVLDLALTCEEWDEISFLDGGKIGEEVLSYPVIGDFREYEVLREEYTHAIVAVGNNDLRLRLTEALLETGYEVPIFIHPSAVVSQFSGIGLGTIVMPQAVVNVSAWVGKACIVNTGVIIEHDCQIGNGVHLSPSATLGGTVSVGDKSWICLGAKVINNITIGESVTVGAGAVVVNDIQDETLVVGVPARWKNK</sequence>
<proteinExistence type="predicted"/>
<evidence type="ECO:0000313" key="5">
    <source>
        <dbReference type="Proteomes" id="UP001169242"/>
    </source>
</evidence>
<evidence type="ECO:0000256" key="2">
    <source>
        <dbReference type="PIRSR" id="PIRSR620019-2"/>
    </source>
</evidence>
<dbReference type="PANTHER" id="PTHR43300">
    <property type="entry name" value="ACETYLTRANSFERASE"/>
    <property type="match status" value="1"/>
</dbReference>
<dbReference type="InterPro" id="IPR011004">
    <property type="entry name" value="Trimer_LpxA-like_sf"/>
</dbReference>
<dbReference type="Gene3D" id="3.40.50.20">
    <property type="match status" value="1"/>
</dbReference>
<name>A0AA42J218_9FIRM</name>
<dbReference type="AlphaFoldDB" id="A0AA42J218"/>
<dbReference type="SUPFAM" id="SSF51161">
    <property type="entry name" value="Trimeric LpxA-like enzymes"/>
    <property type="match status" value="1"/>
</dbReference>
<dbReference type="CDD" id="cd03360">
    <property type="entry name" value="LbH_AT_putative"/>
    <property type="match status" value="1"/>
</dbReference>
<dbReference type="RefSeq" id="WP_271013062.1">
    <property type="nucleotide sequence ID" value="NZ_JAQIFT010000061.1"/>
</dbReference>
<feature type="binding site" evidence="2">
    <location>
        <position position="144"/>
    </location>
    <ligand>
        <name>acetyl-CoA</name>
        <dbReference type="ChEBI" id="CHEBI:57288"/>
    </ligand>
</feature>
<evidence type="ECO:0000256" key="1">
    <source>
        <dbReference type="PIRSR" id="PIRSR620019-1"/>
    </source>
</evidence>
<dbReference type="InterPro" id="IPR041561">
    <property type="entry name" value="PglD_N"/>
</dbReference>
<dbReference type="InterPro" id="IPR050179">
    <property type="entry name" value="Trans_hexapeptide_repeat"/>
</dbReference>
<gene>
    <name evidence="4" type="ORF">PBV87_16985</name>
</gene>
<keyword evidence="5" id="KW-1185">Reference proteome</keyword>
<dbReference type="Proteomes" id="UP001169242">
    <property type="component" value="Unassembled WGS sequence"/>
</dbReference>
<comment type="caution">
    <text evidence="4">The sequence shown here is derived from an EMBL/GenBank/DDBJ whole genome shotgun (WGS) entry which is preliminary data.</text>
</comment>
<dbReference type="EMBL" id="JAQIFT010000061">
    <property type="protein sequence ID" value="MDA3733174.1"/>
    <property type="molecule type" value="Genomic_DNA"/>
</dbReference>
<feature type="site" description="Increases basicity of active site His" evidence="1">
    <location>
        <position position="136"/>
    </location>
</feature>
<feature type="domain" description="PglD N-terminal" evidence="3">
    <location>
        <begin position="3"/>
        <end position="79"/>
    </location>
</feature>
<dbReference type="PANTHER" id="PTHR43300:SF7">
    <property type="entry name" value="UDP-N-ACETYLBACILLOSAMINE N-ACETYLTRANSFERASE"/>
    <property type="match status" value="1"/>
</dbReference>
<protein>
    <submittedName>
        <fullName evidence="4">Acetyltransferase</fullName>
    </submittedName>
</protein>
<feature type="active site" description="Proton acceptor" evidence="1">
    <location>
        <position position="135"/>
    </location>
</feature>
<reference evidence="4" key="1">
    <citation type="journal article" date="2023" name="Int. J. Syst. Evol. Microbiol.">
        <title>&lt;i&gt;Holtiella tumoricola&lt;/i&gt; gen. nov. sp. nov., isolated from a human clinical sample.</title>
        <authorList>
            <person name="Allen-Vercoe E."/>
            <person name="Daigneault M.C."/>
            <person name="Vancuren S.J."/>
            <person name="Cochrane K."/>
            <person name="O'Neal L.L."/>
            <person name="Sankaranarayanan K."/>
            <person name="Lawson P.A."/>
        </authorList>
    </citation>
    <scope>NUCLEOTIDE SEQUENCE</scope>
    <source>
        <strain evidence="4">CC70A</strain>
    </source>
</reference>
<organism evidence="4 5">
    <name type="scientific">Holtiella tumoricola</name>
    <dbReference type="NCBI Taxonomy" id="3018743"/>
    <lineage>
        <taxon>Bacteria</taxon>
        <taxon>Bacillati</taxon>
        <taxon>Bacillota</taxon>
        <taxon>Clostridia</taxon>
        <taxon>Lachnospirales</taxon>
        <taxon>Cellulosilyticaceae</taxon>
        <taxon>Holtiella</taxon>
    </lineage>
</organism>
<accession>A0AA42J218</accession>
<dbReference type="InterPro" id="IPR020019">
    <property type="entry name" value="AcTrfase_PglD-like"/>
</dbReference>
<feature type="binding site" evidence="2">
    <location>
        <position position="68"/>
    </location>
    <ligand>
        <name>substrate</name>
    </ligand>
</feature>